<protein>
    <recommendedName>
        <fullName evidence="3">Reverse transcriptase zinc-binding domain-containing protein</fullName>
    </recommendedName>
</protein>
<evidence type="ECO:0000313" key="2">
    <source>
        <dbReference type="Proteomes" id="UP001633002"/>
    </source>
</evidence>
<proteinExistence type="predicted"/>
<reference evidence="1 2" key="1">
    <citation type="submission" date="2024-09" db="EMBL/GenBank/DDBJ databases">
        <title>Chromosome-scale assembly of Riccia sorocarpa.</title>
        <authorList>
            <person name="Paukszto L."/>
        </authorList>
    </citation>
    <scope>NUCLEOTIDE SEQUENCE [LARGE SCALE GENOMIC DNA]</scope>
    <source>
        <strain evidence="1">LP-2024</strain>
        <tissue evidence="1">Aerial parts of the thallus</tissue>
    </source>
</reference>
<keyword evidence="2" id="KW-1185">Reference proteome</keyword>
<dbReference type="EMBL" id="JBJQOH010000002">
    <property type="protein sequence ID" value="KAL3695557.1"/>
    <property type="molecule type" value="Genomic_DNA"/>
</dbReference>
<dbReference type="Proteomes" id="UP001633002">
    <property type="component" value="Unassembled WGS sequence"/>
</dbReference>
<organism evidence="1 2">
    <name type="scientific">Riccia sorocarpa</name>
    <dbReference type="NCBI Taxonomy" id="122646"/>
    <lineage>
        <taxon>Eukaryota</taxon>
        <taxon>Viridiplantae</taxon>
        <taxon>Streptophyta</taxon>
        <taxon>Embryophyta</taxon>
        <taxon>Marchantiophyta</taxon>
        <taxon>Marchantiopsida</taxon>
        <taxon>Marchantiidae</taxon>
        <taxon>Marchantiales</taxon>
        <taxon>Ricciaceae</taxon>
        <taxon>Riccia</taxon>
    </lineage>
</organism>
<dbReference type="AlphaFoldDB" id="A0ABD3HYF6"/>
<evidence type="ECO:0008006" key="3">
    <source>
        <dbReference type="Google" id="ProtNLM"/>
    </source>
</evidence>
<evidence type="ECO:0000313" key="1">
    <source>
        <dbReference type="EMBL" id="KAL3695557.1"/>
    </source>
</evidence>
<accession>A0ABD3HYF6</accession>
<comment type="caution">
    <text evidence="1">The sequence shown here is derived from an EMBL/GenBank/DDBJ whole genome shotgun (WGS) entry which is preliminary data.</text>
</comment>
<name>A0ABD3HYF6_9MARC</name>
<gene>
    <name evidence="1" type="ORF">R1sor_009633</name>
</gene>
<sequence length="207" mass="23326">MAMFQLHSNQHSIASRLTTSIASRLHEPPTASAFRRPEKPNMEAEVEITLEKGSNKSGEPMDLASSSQRFFHWREGGKMHISAEPCQRCRTEKETVHHMMSECTKVIPLWNRLRRIAEETEVNACIPRSMLTTIDEALLTKGTGGVLACILPAAWQVIWEDRNKKVVEGKETKTPAKTVLENAQLEYDLSLHITRGKQPIVSIPRDG</sequence>